<accession>C0QS98</accession>
<dbReference type="PaxDb" id="123214-PERMA_1781"/>
<evidence type="ECO:0000313" key="2">
    <source>
        <dbReference type="Proteomes" id="UP000001366"/>
    </source>
</evidence>
<dbReference type="RefSeq" id="WP_012675565.1">
    <property type="nucleotide sequence ID" value="NC_012440.1"/>
</dbReference>
<evidence type="ECO:0000313" key="1">
    <source>
        <dbReference type="EMBL" id="ACO03326.1"/>
    </source>
</evidence>
<dbReference type="EMBL" id="CP001230">
    <property type="protein sequence ID" value="ACO03326.1"/>
    <property type="molecule type" value="Genomic_DNA"/>
</dbReference>
<protein>
    <submittedName>
        <fullName evidence="1">Gifsy-2 prophage putative RecA/RadA recombinase</fullName>
    </submittedName>
</protein>
<proteinExistence type="predicted"/>
<dbReference type="STRING" id="123214.PERMA_1781"/>
<gene>
    <name evidence="1" type="ordered locus">PERMA_1781</name>
</gene>
<dbReference type="eggNOG" id="COG5471">
    <property type="taxonomic scope" value="Bacteria"/>
</dbReference>
<dbReference type="AlphaFoldDB" id="C0QS98"/>
<keyword evidence="2" id="KW-1185">Reference proteome</keyword>
<dbReference type="KEGG" id="pmx:PERMA_1781"/>
<sequence length="114" mass="12077">MLKYERDDRVLVKNTGTSDITANSLVKIGNWVGVAYTDIPAGQEGIIMTRGVFELPVADPTVAIASGDLLQYDGNGGVKPYDSADTTNPKIGKAFAGKAAGETKVLVTLMPELY</sequence>
<dbReference type="Proteomes" id="UP000001366">
    <property type="component" value="Chromosome"/>
</dbReference>
<dbReference type="OrthoDB" id="288162at2"/>
<dbReference type="HOGENOM" id="CLU_2118780_0_0_0"/>
<dbReference type="Pfam" id="PF09956">
    <property type="entry name" value="Phage_cement_2"/>
    <property type="match status" value="1"/>
</dbReference>
<dbReference type="InterPro" id="IPR011231">
    <property type="entry name" value="Phage_VT1-Sakai_H0018"/>
</dbReference>
<organism evidence="1 2">
    <name type="scientific">Persephonella marina (strain DSM 14350 / EX-H1)</name>
    <dbReference type="NCBI Taxonomy" id="123214"/>
    <lineage>
        <taxon>Bacteria</taxon>
        <taxon>Pseudomonadati</taxon>
        <taxon>Aquificota</taxon>
        <taxon>Aquificia</taxon>
        <taxon>Aquificales</taxon>
        <taxon>Hydrogenothermaceae</taxon>
        <taxon>Persephonella</taxon>
    </lineage>
</organism>
<reference evidence="1 2" key="1">
    <citation type="journal article" date="2009" name="J. Bacteriol.">
        <title>Complete and draft genome sequences of six members of the Aquificales.</title>
        <authorList>
            <person name="Reysenbach A.L."/>
            <person name="Hamamura N."/>
            <person name="Podar M."/>
            <person name="Griffiths E."/>
            <person name="Ferreira S."/>
            <person name="Hochstein R."/>
            <person name="Heidelberg J."/>
            <person name="Johnson J."/>
            <person name="Mead D."/>
            <person name="Pohorille A."/>
            <person name="Sarmiento M."/>
            <person name="Schweighofer K."/>
            <person name="Seshadri R."/>
            <person name="Voytek M.A."/>
        </authorList>
    </citation>
    <scope>NUCLEOTIDE SEQUENCE [LARGE SCALE GENOMIC DNA]</scope>
    <source>
        <strain evidence="2">DSM 14350 / EX-H1</strain>
    </source>
</reference>
<name>C0QS98_PERMH</name>